<keyword evidence="4 6" id="KW-0808">Transferase</keyword>
<dbReference type="AlphaFoldDB" id="A0A0J6WEP6"/>
<dbReference type="Pfam" id="PF00155">
    <property type="entry name" value="Aminotran_1_2"/>
    <property type="match status" value="1"/>
</dbReference>
<dbReference type="InterPro" id="IPR004838">
    <property type="entry name" value="NHTrfase_class1_PyrdxlP-BS"/>
</dbReference>
<dbReference type="InterPro" id="IPR015424">
    <property type="entry name" value="PyrdxlP-dep_Trfase"/>
</dbReference>
<reference evidence="8 9" key="1">
    <citation type="journal article" date="2015" name="Genome Biol. Evol.">
        <title>Characterization of Three Mycobacterium spp. with Potential Use in Bioremediation by Genome Sequencing and Comparative Genomics.</title>
        <authorList>
            <person name="Das S."/>
            <person name="Pettersson B.M."/>
            <person name="Behra P.R."/>
            <person name="Ramesh M."/>
            <person name="Dasgupta S."/>
            <person name="Bhattacharya A."/>
            <person name="Kirsebom L.A."/>
        </authorList>
    </citation>
    <scope>NUCLEOTIDE SEQUENCE [LARGE SCALE GENOMIC DNA]</scope>
    <source>
        <strain evidence="8 9">DSM 44075</strain>
    </source>
</reference>
<dbReference type="Gene3D" id="3.40.640.10">
    <property type="entry name" value="Type I PLP-dependent aspartate aminotransferase-like (Major domain)"/>
    <property type="match status" value="1"/>
</dbReference>
<dbReference type="PANTHER" id="PTHR46383">
    <property type="entry name" value="ASPARTATE AMINOTRANSFERASE"/>
    <property type="match status" value="1"/>
</dbReference>
<proteinExistence type="inferred from homology"/>
<dbReference type="PANTHER" id="PTHR46383:SF2">
    <property type="entry name" value="AMINOTRANSFERASE"/>
    <property type="match status" value="1"/>
</dbReference>
<evidence type="ECO:0000256" key="1">
    <source>
        <dbReference type="ARBA" id="ARBA00001933"/>
    </source>
</evidence>
<dbReference type="InterPro" id="IPR050596">
    <property type="entry name" value="AspAT/PAT-like"/>
</dbReference>
<gene>
    <name evidence="8" type="primary">aspC</name>
    <name evidence="8" type="ORF">MOBUDSM44075_00307</name>
</gene>
<dbReference type="PATRIC" id="fig|1807.14.peg.318"/>
<sequence length="384" mass="40554">MSVSLRSGIPPFYVMDVWLAAAERQRTHGDLVNLSAGQPSAGAPTAVRETAIAALNNDRLGYTVALGIPELRAAIAAAYDDRHGLAVDPDDVVITTGSSGGFLLAFLACFDAGDRVAIASPGYPCYRNILTALGCEVVELPCGPDTRFQPTLHMLTALDPPIAGVIVASPANPTGTVIPPAELAAIARWCAESGVRLISDEVYHGLVYPGAPETSCAWETSREAVVANSFSKYFAMTGWRLGWLLVPRELRRAVDRLTGNFTICPPVLPQMAAVAAFTDQSIAEAEALLDGYGANRTLLLDGLRAIGIDRLAPADGAFYVYADVSQLTTDSLQFCSDLLSDTGVAIAPGVDFDTVRGGASVRLSFAGPSSDIDEALRRIGAWLR</sequence>
<dbReference type="GO" id="GO:0006520">
    <property type="term" value="P:amino acid metabolic process"/>
    <property type="evidence" value="ECO:0007669"/>
    <property type="project" value="InterPro"/>
</dbReference>
<keyword evidence="3 6" id="KW-0032">Aminotransferase</keyword>
<dbReference type="RefSeq" id="WP_048421860.1">
    <property type="nucleotide sequence ID" value="NZ_JYNU01000002.1"/>
</dbReference>
<comment type="caution">
    <text evidence="8">The sequence shown here is derived from an EMBL/GenBank/DDBJ whole genome shotgun (WGS) entry which is preliminary data.</text>
</comment>
<evidence type="ECO:0000256" key="5">
    <source>
        <dbReference type="ARBA" id="ARBA00022898"/>
    </source>
</evidence>
<evidence type="ECO:0000313" key="8">
    <source>
        <dbReference type="EMBL" id="KMO81740.1"/>
    </source>
</evidence>
<keyword evidence="5" id="KW-0663">Pyridoxal phosphate</keyword>
<comment type="similarity">
    <text evidence="2 6">Belongs to the class-I pyridoxal-phosphate-dependent aminotransferase family.</text>
</comment>
<feature type="domain" description="Aminotransferase class I/classII large" evidence="7">
    <location>
        <begin position="30"/>
        <end position="379"/>
    </location>
</feature>
<evidence type="ECO:0000256" key="4">
    <source>
        <dbReference type="ARBA" id="ARBA00022679"/>
    </source>
</evidence>
<dbReference type="Proteomes" id="UP000036313">
    <property type="component" value="Unassembled WGS sequence"/>
</dbReference>
<dbReference type="EMBL" id="JYNU01000002">
    <property type="protein sequence ID" value="KMO81740.1"/>
    <property type="molecule type" value="Genomic_DNA"/>
</dbReference>
<evidence type="ECO:0000259" key="7">
    <source>
        <dbReference type="Pfam" id="PF00155"/>
    </source>
</evidence>
<evidence type="ECO:0000256" key="6">
    <source>
        <dbReference type="RuleBase" id="RU000481"/>
    </source>
</evidence>
<comment type="cofactor">
    <cofactor evidence="1 6">
        <name>pyridoxal 5'-phosphate</name>
        <dbReference type="ChEBI" id="CHEBI:597326"/>
    </cofactor>
</comment>
<dbReference type="GO" id="GO:0008483">
    <property type="term" value="F:transaminase activity"/>
    <property type="evidence" value="ECO:0007669"/>
    <property type="project" value="UniProtKB-KW"/>
</dbReference>
<name>A0A0J6WEP6_9MYCO</name>
<dbReference type="GO" id="GO:0030170">
    <property type="term" value="F:pyridoxal phosphate binding"/>
    <property type="evidence" value="ECO:0007669"/>
    <property type="project" value="InterPro"/>
</dbReference>
<dbReference type="SUPFAM" id="SSF53383">
    <property type="entry name" value="PLP-dependent transferases"/>
    <property type="match status" value="1"/>
</dbReference>
<evidence type="ECO:0000256" key="2">
    <source>
        <dbReference type="ARBA" id="ARBA00007441"/>
    </source>
</evidence>
<protein>
    <recommendedName>
        <fullName evidence="6">Aminotransferase</fullName>
        <ecNumber evidence="6">2.6.1.-</ecNumber>
    </recommendedName>
</protein>
<dbReference type="CDD" id="cd00609">
    <property type="entry name" value="AAT_like"/>
    <property type="match status" value="1"/>
</dbReference>
<evidence type="ECO:0000256" key="3">
    <source>
        <dbReference type="ARBA" id="ARBA00022576"/>
    </source>
</evidence>
<dbReference type="InterPro" id="IPR004839">
    <property type="entry name" value="Aminotransferase_I/II_large"/>
</dbReference>
<dbReference type="EC" id="2.6.1.-" evidence="6"/>
<organism evidence="8 9">
    <name type="scientific">Mycolicibacterium obuense</name>
    <dbReference type="NCBI Taxonomy" id="1807"/>
    <lineage>
        <taxon>Bacteria</taxon>
        <taxon>Bacillati</taxon>
        <taxon>Actinomycetota</taxon>
        <taxon>Actinomycetes</taxon>
        <taxon>Mycobacteriales</taxon>
        <taxon>Mycobacteriaceae</taxon>
        <taxon>Mycolicibacterium</taxon>
    </lineage>
</organism>
<accession>A0A0J6WEP6</accession>
<dbReference type="InterPro" id="IPR015421">
    <property type="entry name" value="PyrdxlP-dep_Trfase_major"/>
</dbReference>
<evidence type="ECO:0000313" key="9">
    <source>
        <dbReference type="Proteomes" id="UP000036313"/>
    </source>
</evidence>
<dbReference type="PROSITE" id="PS00105">
    <property type="entry name" value="AA_TRANSFER_CLASS_1"/>
    <property type="match status" value="1"/>
</dbReference>